<name>A0A2V3PS78_9BACT</name>
<keyword evidence="1" id="KW-0472">Membrane</keyword>
<proteinExistence type="predicted"/>
<dbReference type="OrthoDB" id="963379at2"/>
<dbReference type="AlphaFoldDB" id="A0A2V3PS78"/>
<dbReference type="RefSeq" id="WP_110309599.1">
    <property type="nucleotide sequence ID" value="NZ_QICL01000003.1"/>
</dbReference>
<feature type="transmembrane region" description="Helical" evidence="1">
    <location>
        <begin position="12"/>
        <end position="31"/>
    </location>
</feature>
<gene>
    <name evidence="2" type="ORF">CLV62_103118</name>
</gene>
<comment type="caution">
    <text evidence="2">The sequence shown here is derived from an EMBL/GenBank/DDBJ whole genome shotgun (WGS) entry which is preliminary data.</text>
</comment>
<dbReference type="EMBL" id="QICL01000003">
    <property type="protein sequence ID" value="PXV67445.1"/>
    <property type="molecule type" value="Genomic_DNA"/>
</dbReference>
<dbReference type="Proteomes" id="UP000247973">
    <property type="component" value="Unassembled WGS sequence"/>
</dbReference>
<protein>
    <recommendedName>
        <fullName evidence="4">DUF3098 family protein</fullName>
    </recommendedName>
</protein>
<accession>A0A2V3PS78</accession>
<organism evidence="2 3">
    <name type="scientific">Dysgonomonas alginatilytica</name>
    <dbReference type="NCBI Taxonomy" id="1605892"/>
    <lineage>
        <taxon>Bacteria</taxon>
        <taxon>Pseudomonadati</taxon>
        <taxon>Bacteroidota</taxon>
        <taxon>Bacteroidia</taxon>
        <taxon>Bacteroidales</taxon>
        <taxon>Dysgonomonadaceae</taxon>
        <taxon>Dysgonomonas</taxon>
    </lineage>
</organism>
<evidence type="ECO:0000313" key="3">
    <source>
        <dbReference type="Proteomes" id="UP000247973"/>
    </source>
</evidence>
<keyword evidence="3" id="KW-1185">Reference proteome</keyword>
<reference evidence="2 3" key="1">
    <citation type="submission" date="2018-03" db="EMBL/GenBank/DDBJ databases">
        <title>Genomic Encyclopedia of Archaeal and Bacterial Type Strains, Phase II (KMG-II): from individual species to whole genera.</title>
        <authorList>
            <person name="Goeker M."/>
        </authorList>
    </citation>
    <scope>NUCLEOTIDE SEQUENCE [LARGE SCALE GENOMIC DNA]</scope>
    <source>
        <strain evidence="2 3">DSM 100214</strain>
    </source>
</reference>
<sequence length="87" mass="9562">MEKKNFALGKLNYIICAASFAIIMIGFLLMTGSSTSIESGFQPDIFSTRRIVAGPMFSFFGFLLMIVGILYPNKQKDDSLAQDSPKA</sequence>
<feature type="transmembrane region" description="Helical" evidence="1">
    <location>
        <begin position="51"/>
        <end position="71"/>
    </location>
</feature>
<dbReference type="InterPro" id="IPR021448">
    <property type="entry name" value="DUF3098"/>
</dbReference>
<evidence type="ECO:0008006" key="4">
    <source>
        <dbReference type="Google" id="ProtNLM"/>
    </source>
</evidence>
<keyword evidence="1" id="KW-1133">Transmembrane helix</keyword>
<dbReference type="Pfam" id="PF11297">
    <property type="entry name" value="DUF3098"/>
    <property type="match status" value="1"/>
</dbReference>
<evidence type="ECO:0000256" key="1">
    <source>
        <dbReference type="SAM" id="Phobius"/>
    </source>
</evidence>
<evidence type="ECO:0000313" key="2">
    <source>
        <dbReference type="EMBL" id="PXV67445.1"/>
    </source>
</evidence>
<keyword evidence="1" id="KW-0812">Transmembrane</keyword>